<sequence>MVDPDLEPHSCAPESRRCHPDRRRQLAGGDRAEAPAPAGGNGLASTRRALRPSLLSRPRNHRHRSRSDSPATGLLFGSAVF</sequence>
<reference evidence="2 3" key="1">
    <citation type="journal article" date="2019" name="Mol. Ecol. Resour.">
        <title>Improving Illumina assemblies with Hi-C and long reads: an example with the North African dromedary.</title>
        <authorList>
            <person name="Elbers J.P."/>
            <person name="Rogers M.F."/>
            <person name="Perelman P.L."/>
            <person name="Proskuryakova A.A."/>
            <person name="Serdyukova N.A."/>
            <person name="Johnson W.E."/>
            <person name="Horin P."/>
            <person name="Corander J."/>
            <person name="Murphy D."/>
            <person name="Burger P.A."/>
        </authorList>
    </citation>
    <scope>NUCLEOTIDE SEQUENCE [LARGE SCALE GENOMIC DNA]</scope>
    <source>
        <strain evidence="2">Drom800</strain>
        <tissue evidence="2">Blood</tissue>
    </source>
</reference>
<dbReference type="Proteomes" id="UP000299084">
    <property type="component" value="Unassembled WGS sequence"/>
</dbReference>
<protein>
    <submittedName>
        <fullName evidence="2">Uncharacterized protein</fullName>
    </submittedName>
</protein>
<organism evidence="2 3">
    <name type="scientific">Camelus dromedarius</name>
    <name type="common">Dromedary</name>
    <name type="synonym">Arabian camel</name>
    <dbReference type="NCBI Taxonomy" id="9838"/>
    <lineage>
        <taxon>Eukaryota</taxon>
        <taxon>Metazoa</taxon>
        <taxon>Chordata</taxon>
        <taxon>Craniata</taxon>
        <taxon>Vertebrata</taxon>
        <taxon>Euteleostomi</taxon>
        <taxon>Mammalia</taxon>
        <taxon>Eutheria</taxon>
        <taxon>Laurasiatheria</taxon>
        <taxon>Artiodactyla</taxon>
        <taxon>Tylopoda</taxon>
        <taxon>Camelidae</taxon>
        <taxon>Camelus</taxon>
    </lineage>
</organism>
<proteinExistence type="predicted"/>
<dbReference type="EMBL" id="JWIN03000033">
    <property type="protein sequence ID" value="KAB1255057.1"/>
    <property type="molecule type" value="Genomic_DNA"/>
</dbReference>
<evidence type="ECO:0000256" key="1">
    <source>
        <dbReference type="SAM" id="MobiDB-lite"/>
    </source>
</evidence>
<accession>A0A5N4C854</accession>
<keyword evidence="3" id="KW-1185">Reference proteome</keyword>
<evidence type="ECO:0000313" key="3">
    <source>
        <dbReference type="Proteomes" id="UP000299084"/>
    </source>
</evidence>
<evidence type="ECO:0000313" key="2">
    <source>
        <dbReference type="EMBL" id="KAB1255057.1"/>
    </source>
</evidence>
<feature type="region of interest" description="Disordered" evidence="1">
    <location>
        <begin position="1"/>
        <end position="81"/>
    </location>
</feature>
<feature type="compositionally biased region" description="Low complexity" evidence="1">
    <location>
        <begin position="43"/>
        <end position="57"/>
    </location>
</feature>
<name>A0A5N4C854_CAMDR</name>
<dbReference type="AlphaFoldDB" id="A0A5N4C854"/>
<comment type="caution">
    <text evidence="2">The sequence shown here is derived from an EMBL/GenBank/DDBJ whole genome shotgun (WGS) entry which is preliminary data.</text>
</comment>
<gene>
    <name evidence="2" type="ORF">Cadr_000028729</name>
</gene>